<dbReference type="GO" id="GO:0045454">
    <property type="term" value="P:cell redox homeostasis"/>
    <property type="evidence" value="ECO:0007669"/>
    <property type="project" value="TreeGrafter"/>
</dbReference>
<accession>A0A562JS20</accession>
<evidence type="ECO:0000313" key="7">
    <source>
        <dbReference type="EMBL" id="TWH85990.1"/>
    </source>
</evidence>
<dbReference type="EMBL" id="VLKI01000007">
    <property type="protein sequence ID" value="TWH85990.1"/>
    <property type="molecule type" value="Genomic_DNA"/>
</dbReference>
<dbReference type="Gene3D" id="3.40.30.10">
    <property type="entry name" value="Glutaredoxin"/>
    <property type="match status" value="1"/>
</dbReference>
<dbReference type="GO" id="GO:0015035">
    <property type="term" value="F:protein-disulfide reductase activity"/>
    <property type="evidence" value="ECO:0007669"/>
    <property type="project" value="InterPro"/>
</dbReference>
<dbReference type="PIRSF" id="PIRSF000077">
    <property type="entry name" value="Thioredoxin"/>
    <property type="match status" value="1"/>
</dbReference>
<dbReference type="InterPro" id="IPR005746">
    <property type="entry name" value="Thioredoxin"/>
</dbReference>
<dbReference type="Pfam" id="PF00085">
    <property type="entry name" value="Thioredoxin"/>
    <property type="match status" value="1"/>
</dbReference>
<name>A0A562JS20_9BACI</name>
<keyword evidence="8" id="KW-1185">Reference proteome</keyword>
<dbReference type="InterPro" id="IPR013766">
    <property type="entry name" value="Thioredoxin_domain"/>
</dbReference>
<comment type="similarity">
    <text evidence="1">Belongs to the thioredoxin family.</text>
</comment>
<evidence type="ECO:0000313" key="8">
    <source>
        <dbReference type="Proteomes" id="UP000318667"/>
    </source>
</evidence>
<keyword evidence="2" id="KW-0813">Transport</keyword>
<evidence type="ECO:0000256" key="2">
    <source>
        <dbReference type="ARBA" id="ARBA00022448"/>
    </source>
</evidence>
<evidence type="ECO:0000256" key="1">
    <source>
        <dbReference type="ARBA" id="ARBA00008987"/>
    </source>
</evidence>
<dbReference type="InterPro" id="IPR036249">
    <property type="entry name" value="Thioredoxin-like_sf"/>
</dbReference>
<reference evidence="7 8" key="1">
    <citation type="journal article" date="2015" name="Stand. Genomic Sci.">
        <title>Genomic Encyclopedia of Bacterial and Archaeal Type Strains, Phase III: the genomes of soil and plant-associated and newly described type strains.</title>
        <authorList>
            <person name="Whitman W.B."/>
            <person name="Woyke T."/>
            <person name="Klenk H.P."/>
            <person name="Zhou Y."/>
            <person name="Lilburn T.G."/>
            <person name="Beck B.J."/>
            <person name="De Vos P."/>
            <person name="Vandamme P."/>
            <person name="Eisen J.A."/>
            <person name="Garrity G."/>
            <person name="Hugenholtz P."/>
            <person name="Kyrpides N.C."/>
        </authorList>
    </citation>
    <scope>NUCLEOTIDE SEQUENCE [LARGE SCALE GENOMIC DNA]</scope>
    <source>
        <strain evidence="7 8">CGMCC 1.10115</strain>
    </source>
</reference>
<evidence type="ECO:0000259" key="6">
    <source>
        <dbReference type="Pfam" id="PF00085"/>
    </source>
</evidence>
<dbReference type="SUPFAM" id="SSF52833">
    <property type="entry name" value="Thioredoxin-like"/>
    <property type="match status" value="1"/>
</dbReference>
<dbReference type="GO" id="GO:0005829">
    <property type="term" value="C:cytosol"/>
    <property type="evidence" value="ECO:0007669"/>
    <property type="project" value="TreeGrafter"/>
</dbReference>
<dbReference type="PANTHER" id="PTHR45663:SF11">
    <property type="entry name" value="GEO12009P1"/>
    <property type="match status" value="1"/>
</dbReference>
<evidence type="ECO:0000256" key="3">
    <source>
        <dbReference type="ARBA" id="ARBA00022982"/>
    </source>
</evidence>
<protein>
    <submittedName>
        <fullName evidence="7">Thioredoxin 1</fullName>
    </submittedName>
</protein>
<proteinExistence type="inferred from homology"/>
<organism evidence="7 8">
    <name type="scientific">Cytobacillus oceanisediminis</name>
    <dbReference type="NCBI Taxonomy" id="665099"/>
    <lineage>
        <taxon>Bacteria</taxon>
        <taxon>Bacillati</taxon>
        <taxon>Bacillota</taxon>
        <taxon>Bacilli</taxon>
        <taxon>Bacillales</taxon>
        <taxon>Bacillaceae</taxon>
        <taxon>Cytobacillus</taxon>
    </lineage>
</organism>
<dbReference type="Proteomes" id="UP000318667">
    <property type="component" value="Unassembled WGS sequence"/>
</dbReference>
<dbReference type="PANTHER" id="PTHR45663">
    <property type="entry name" value="GEO12009P1"/>
    <property type="match status" value="1"/>
</dbReference>
<dbReference type="AlphaFoldDB" id="A0A562JS20"/>
<keyword evidence="3" id="KW-0249">Electron transport</keyword>
<comment type="caution">
    <text evidence="7">The sequence shown here is derived from an EMBL/GenBank/DDBJ whole genome shotgun (WGS) entry which is preliminary data.</text>
</comment>
<feature type="domain" description="Thioredoxin" evidence="6">
    <location>
        <begin position="2"/>
        <end position="68"/>
    </location>
</feature>
<gene>
    <name evidence="7" type="ORF">IQ19_02931</name>
</gene>
<keyword evidence="5" id="KW-0676">Redox-active center</keyword>
<evidence type="ECO:0000256" key="4">
    <source>
        <dbReference type="ARBA" id="ARBA00023157"/>
    </source>
</evidence>
<evidence type="ECO:0000256" key="5">
    <source>
        <dbReference type="ARBA" id="ARBA00023284"/>
    </source>
</evidence>
<sequence length="71" mass="8023">MIVQVLEELEQDMGNQVKIVKIDVDQNQETANKFGVMNIPTLLVMKDGEVVDTLVGYRPKEALEEALNKHI</sequence>
<keyword evidence="4" id="KW-1015">Disulfide bond</keyword>
<dbReference type="CDD" id="cd02947">
    <property type="entry name" value="TRX_family"/>
    <property type="match status" value="1"/>
</dbReference>